<keyword evidence="1" id="KW-0732">Signal</keyword>
<dbReference type="AlphaFoldDB" id="A0A6B0URS1"/>
<accession>A0A6B0URS1</accession>
<organism evidence="2">
    <name type="scientific">Ixodes ricinus</name>
    <name type="common">Common tick</name>
    <name type="synonym">Acarus ricinus</name>
    <dbReference type="NCBI Taxonomy" id="34613"/>
    <lineage>
        <taxon>Eukaryota</taxon>
        <taxon>Metazoa</taxon>
        <taxon>Ecdysozoa</taxon>
        <taxon>Arthropoda</taxon>
        <taxon>Chelicerata</taxon>
        <taxon>Arachnida</taxon>
        <taxon>Acari</taxon>
        <taxon>Parasitiformes</taxon>
        <taxon>Ixodida</taxon>
        <taxon>Ixodoidea</taxon>
        <taxon>Ixodidae</taxon>
        <taxon>Ixodinae</taxon>
        <taxon>Ixodes</taxon>
    </lineage>
</organism>
<proteinExistence type="predicted"/>
<feature type="signal peptide" evidence="1">
    <location>
        <begin position="1"/>
        <end position="19"/>
    </location>
</feature>
<protein>
    <submittedName>
        <fullName evidence="2">Putative secreted protein</fullName>
    </submittedName>
</protein>
<reference evidence="2" key="1">
    <citation type="submission" date="2019-12" db="EMBL/GenBank/DDBJ databases">
        <title>An insight into the sialome of adult female Ixodes ricinus ticks feeding for 6 days.</title>
        <authorList>
            <person name="Perner J."/>
            <person name="Ribeiro J.M.C."/>
        </authorList>
    </citation>
    <scope>NUCLEOTIDE SEQUENCE</scope>
    <source>
        <strain evidence="2">Semi-engorged</strain>
        <tissue evidence="2">Salivary glands</tissue>
    </source>
</reference>
<sequence length="133" mass="14439">MALRTAMWVVRINFQIVHSAEITACVMAHSSAVTLPTRTPHLEPGNVGATRTASRWIRASLDGHAVVDLGPLVRATKDIASRLTTPSIGIEVDMADRVAHSKLKNAVAGVNDVHKVGIVRVQVLTFKISDRWI</sequence>
<evidence type="ECO:0000256" key="1">
    <source>
        <dbReference type="SAM" id="SignalP"/>
    </source>
</evidence>
<name>A0A6B0URS1_IXORI</name>
<evidence type="ECO:0000313" key="2">
    <source>
        <dbReference type="EMBL" id="MXU92487.1"/>
    </source>
</evidence>
<feature type="chain" id="PRO_5025337198" evidence="1">
    <location>
        <begin position="20"/>
        <end position="133"/>
    </location>
</feature>
<dbReference type="EMBL" id="GIFC01010404">
    <property type="protein sequence ID" value="MXU92487.1"/>
    <property type="molecule type" value="Transcribed_RNA"/>
</dbReference>